<dbReference type="EMBL" id="JBBMRA010000002">
    <property type="protein sequence ID" value="MEM5535560.1"/>
    <property type="molecule type" value="Genomic_DNA"/>
</dbReference>
<evidence type="ECO:0000256" key="2">
    <source>
        <dbReference type="ARBA" id="ARBA00022692"/>
    </source>
</evidence>
<protein>
    <submittedName>
        <fullName evidence="6">Disulfide bond formation protein B</fullName>
    </submittedName>
</protein>
<dbReference type="Gene3D" id="1.20.1550.10">
    <property type="entry name" value="DsbB-like"/>
    <property type="match status" value="1"/>
</dbReference>
<proteinExistence type="predicted"/>
<keyword evidence="4 5" id="KW-0472">Membrane</keyword>
<feature type="transmembrane region" description="Helical" evidence="5">
    <location>
        <begin position="145"/>
        <end position="165"/>
    </location>
</feature>
<keyword evidence="3 5" id="KW-1133">Transmembrane helix</keyword>
<dbReference type="InterPro" id="IPR003752">
    <property type="entry name" value="DiS_bond_form_DsbB/BdbC"/>
</dbReference>
<dbReference type="Proteomes" id="UP001449225">
    <property type="component" value="Unassembled WGS sequence"/>
</dbReference>
<dbReference type="SUPFAM" id="SSF158442">
    <property type="entry name" value="DsbB-like"/>
    <property type="match status" value="1"/>
</dbReference>
<keyword evidence="2 5" id="KW-0812">Transmembrane</keyword>
<dbReference type="RefSeq" id="WP_342853805.1">
    <property type="nucleotide sequence ID" value="NZ_JBBMRA010000002.1"/>
</dbReference>
<feature type="transmembrane region" description="Helical" evidence="5">
    <location>
        <begin position="73"/>
        <end position="92"/>
    </location>
</feature>
<evidence type="ECO:0000256" key="3">
    <source>
        <dbReference type="ARBA" id="ARBA00022989"/>
    </source>
</evidence>
<organism evidence="6 7">
    <name type="scientific">Neptuniibacter pectenicola</name>
    <dbReference type="NCBI Taxonomy" id="1806669"/>
    <lineage>
        <taxon>Bacteria</taxon>
        <taxon>Pseudomonadati</taxon>
        <taxon>Pseudomonadota</taxon>
        <taxon>Gammaproteobacteria</taxon>
        <taxon>Oceanospirillales</taxon>
        <taxon>Oceanospirillaceae</taxon>
        <taxon>Neptuniibacter</taxon>
    </lineage>
</organism>
<evidence type="ECO:0000256" key="5">
    <source>
        <dbReference type="SAM" id="Phobius"/>
    </source>
</evidence>
<gene>
    <name evidence="6" type="ORF">WNY58_04050</name>
</gene>
<feature type="transmembrane region" description="Helical" evidence="5">
    <location>
        <begin position="41"/>
        <end position="61"/>
    </location>
</feature>
<evidence type="ECO:0000313" key="7">
    <source>
        <dbReference type="Proteomes" id="UP001449225"/>
    </source>
</evidence>
<dbReference type="InterPro" id="IPR023380">
    <property type="entry name" value="DsbB-like_sf"/>
</dbReference>
<evidence type="ECO:0000256" key="1">
    <source>
        <dbReference type="ARBA" id="ARBA00004141"/>
    </source>
</evidence>
<accession>A0ABU9TPB4</accession>
<comment type="subcellular location">
    <subcellularLocation>
        <location evidence="1">Membrane</location>
        <topology evidence="1">Multi-pass membrane protein</topology>
    </subcellularLocation>
</comment>
<sequence length="175" mass="19384">MSTKDPIYRRFNLLGLTLCLVAFVYAISSLQDPITHISSPLISISKLLVLTSAVLFFIALAHNPRTFGQRIYGVINFTLSAAGLALTSYHLWKHSADSQSPPAYCEQPIELLLGRQQHIDAKLTELMNAAVQCPVESANLIGLGAAEQCLLLFVSLFVISWKILIRRKKNEGLFL</sequence>
<comment type="caution">
    <text evidence="6">The sequence shown here is derived from an EMBL/GenBank/DDBJ whole genome shotgun (WGS) entry which is preliminary data.</text>
</comment>
<reference evidence="6 7" key="1">
    <citation type="submission" date="2024-03" db="EMBL/GenBank/DDBJ databases">
        <title>Community enrichment and isolation of bacterial strains for fucoidan degradation.</title>
        <authorList>
            <person name="Sichert A."/>
        </authorList>
    </citation>
    <scope>NUCLEOTIDE SEQUENCE [LARGE SCALE GENOMIC DNA]</scope>
    <source>
        <strain evidence="6 7">AS76</strain>
    </source>
</reference>
<evidence type="ECO:0000256" key="4">
    <source>
        <dbReference type="ARBA" id="ARBA00023136"/>
    </source>
</evidence>
<name>A0ABU9TPB4_9GAMM</name>
<evidence type="ECO:0000313" key="6">
    <source>
        <dbReference type="EMBL" id="MEM5535560.1"/>
    </source>
</evidence>
<dbReference type="Pfam" id="PF02600">
    <property type="entry name" value="DsbB"/>
    <property type="match status" value="1"/>
</dbReference>
<keyword evidence="7" id="KW-1185">Reference proteome</keyword>